<evidence type="ECO:0000313" key="5">
    <source>
        <dbReference type="Proteomes" id="UP001058569"/>
    </source>
</evidence>
<evidence type="ECO:0000313" key="2">
    <source>
        <dbReference type="EMBL" id="UUD34816.1"/>
    </source>
</evidence>
<protein>
    <submittedName>
        <fullName evidence="3">Uncharacterized protein</fullName>
    </submittedName>
</protein>
<reference evidence="2" key="2">
    <citation type="submission" date="2022-07" db="EMBL/GenBank/DDBJ databases">
        <title>Complete genome of Mycoplasma caviae type strain G122.</title>
        <authorList>
            <person name="Spergser J."/>
        </authorList>
    </citation>
    <scope>NUCLEOTIDE SEQUENCE</scope>
    <source>
        <strain evidence="2">G122</strain>
    </source>
</reference>
<proteinExistence type="predicted"/>
<gene>
    <name evidence="3" type="ORF">NCTC10126_00851</name>
    <name evidence="2" type="ORF">NPA07_03265</name>
</gene>
<reference evidence="3 4" key="1">
    <citation type="submission" date="2018-12" db="EMBL/GenBank/DDBJ databases">
        <authorList>
            <consortium name="Pathogen Informatics"/>
        </authorList>
    </citation>
    <scope>NUCLEOTIDE SEQUENCE [LARGE SCALE GENOMIC DNA]</scope>
    <source>
        <strain evidence="3 4">NCTC10126</strain>
    </source>
</reference>
<dbReference type="Proteomes" id="UP000280036">
    <property type="component" value="Unassembled WGS sequence"/>
</dbReference>
<name>A0A3P8LBB3_9BACT</name>
<evidence type="ECO:0000256" key="1">
    <source>
        <dbReference type="SAM" id="Phobius"/>
    </source>
</evidence>
<keyword evidence="1" id="KW-1133">Transmembrane helix</keyword>
<evidence type="ECO:0000313" key="4">
    <source>
        <dbReference type="Proteomes" id="UP000280036"/>
    </source>
</evidence>
<keyword evidence="5" id="KW-1185">Reference proteome</keyword>
<dbReference type="RefSeq" id="WP_126118524.1">
    <property type="nucleotide sequence ID" value="NZ_CP101806.1"/>
</dbReference>
<feature type="transmembrane region" description="Helical" evidence="1">
    <location>
        <begin position="6"/>
        <end position="28"/>
    </location>
</feature>
<dbReference type="EMBL" id="CP101806">
    <property type="protein sequence ID" value="UUD34816.1"/>
    <property type="molecule type" value="Genomic_DNA"/>
</dbReference>
<dbReference type="EMBL" id="UZVY01000001">
    <property type="protein sequence ID" value="VDR42331.1"/>
    <property type="molecule type" value="Genomic_DNA"/>
</dbReference>
<feature type="transmembrane region" description="Helical" evidence="1">
    <location>
        <begin position="49"/>
        <end position="71"/>
    </location>
</feature>
<keyword evidence="1" id="KW-0812">Transmembrane</keyword>
<evidence type="ECO:0000313" key="3">
    <source>
        <dbReference type="EMBL" id="VDR42331.1"/>
    </source>
</evidence>
<keyword evidence="1" id="KW-0472">Membrane</keyword>
<dbReference type="Proteomes" id="UP001058569">
    <property type="component" value="Chromosome"/>
</dbReference>
<dbReference type="AlphaFoldDB" id="A0A3P8LBB3"/>
<organism evidence="3 4">
    <name type="scientific">Mycoplasmopsis caviae</name>
    <dbReference type="NCBI Taxonomy" id="55603"/>
    <lineage>
        <taxon>Bacteria</taxon>
        <taxon>Bacillati</taxon>
        <taxon>Mycoplasmatota</taxon>
        <taxon>Mycoplasmoidales</taxon>
        <taxon>Metamycoplasmataceae</taxon>
        <taxon>Mycoplasmopsis</taxon>
    </lineage>
</organism>
<accession>A0A3P8LBB3</accession>
<sequence length="90" mass="10189">MIVSGFIVCILFLLIIFISSMVTIFRDYKDCFSKDKRDRSKFRSLYPGWKIALIIAVVSGLGLLMISSLLIHSFTSQEAFNEVFGTNTTI</sequence>